<gene>
    <name evidence="2" type="ORF">CFP56_009308</name>
</gene>
<dbReference type="PANTHER" id="PTHR46995:SF6">
    <property type="entry name" value="POLLEN OLE E 1 ALLERGEN AND EXTENSIN FAMILY PROTEIN"/>
    <property type="match status" value="1"/>
</dbReference>
<evidence type="ECO:0000313" key="3">
    <source>
        <dbReference type="Proteomes" id="UP000237347"/>
    </source>
</evidence>
<dbReference type="Pfam" id="PF01190">
    <property type="entry name" value="Pollen_Ole_e_1"/>
    <property type="match status" value="1"/>
</dbReference>
<feature type="non-terminal residue" evidence="2">
    <location>
        <position position="1"/>
    </location>
</feature>
<keyword evidence="3" id="KW-1185">Reference proteome</keyword>
<proteinExistence type="predicted"/>
<keyword evidence="1" id="KW-0812">Transmembrane</keyword>
<evidence type="ECO:0000256" key="1">
    <source>
        <dbReference type="SAM" id="Phobius"/>
    </source>
</evidence>
<organism evidence="2 3">
    <name type="scientific">Quercus suber</name>
    <name type="common">Cork oak</name>
    <dbReference type="NCBI Taxonomy" id="58331"/>
    <lineage>
        <taxon>Eukaryota</taxon>
        <taxon>Viridiplantae</taxon>
        <taxon>Streptophyta</taxon>
        <taxon>Embryophyta</taxon>
        <taxon>Tracheophyta</taxon>
        <taxon>Spermatophyta</taxon>
        <taxon>Magnoliopsida</taxon>
        <taxon>eudicotyledons</taxon>
        <taxon>Gunneridae</taxon>
        <taxon>Pentapetalae</taxon>
        <taxon>rosids</taxon>
        <taxon>fabids</taxon>
        <taxon>Fagales</taxon>
        <taxon>Fagaceae</taxon>
        <taxon>Quercus</taxon>
    </lineage>
</organism>
<keyword evidence="1" id="KW-1133">Transmembrane helix</keyword>
<comment type="caution">
    <text evidence="2">The sequence shown here is derived from an EMBL/GenBank/DDBJ whole genome shotgun (WGS) entry which is preliminary data.</text>
</comment>
<dbReference type="AlphaFoldDB" id="A0AAW0L3K2"/>
<evidence type="ECO:0008006" key="4">
    <source>
        <dbReference type="Google" id="ProtNLM"/>
    </source>
</evidence>
<keyword evidence="1" id="KW-0472">Membrane</keyword>
<dbReference type="Proteomes" id="UP000237347">
    <property type="component" value="Unassembled WGS sequence"/>
</dbReference>
<evidence type="ECO:0000313" key="2">
    <source>
        <dbReference type="EMBL" id="KAK7845416.1"/>
    </source>
</evidence>
<accession>A0AAW0L3K2</accession>
<feature type="transmembrane region" description="Helical" evidence="1">
    <location>
        <begin position="6"/>
        <end position="24"/>
    </location>
</feature>
<sequence>NLLLTSQILAFMDSIIILVLASLFTHPLSLIAQPTNLVSKITVVGVVYCDICSSNTFSRHSSFLPEHTTFSINKTTDKHGVYKVEIANIDGVNCVEGLVATSFCQVTLLGSSSLACNVPGSKTTSTVMTFKSKEENRCIYNLNTLSYRPSEKNTALCANKQELSRSFNASKSFLPYIPFLPLHLLPPLCLPSPFLPPFLPPLCLPNPFLPLHP</sequence>
<reference evidence="2 3" key="1">
    <citation type="journal article" date="2018" name="Sci. Data">
        <title>The draft genome sequence of cork oak.</title>
        <authorList>
            <person name="Ramos A.M."/>
            <person name="Usie A."/>
            <person name="Barbosa P."/>
            <person name="Barros P.M."/>
            <person name="Capote T."/>
            <person name="Chaves I."/>
            <person name="Simoes F."/>
            <person name="Abreu I."/>
            <person name="Carrasquinho I."/>
            <person name="Faro C."/>
            <person name="Guimaraes J.B."/>
            <person name="Mendonca D."/>
            <person name="Nobrega F."/>
            <person name="Rodrigues L."/>
            <person name="Saibo N.J.M."/>
            <person name="Varela M.C."/>
            <person name="Egas C."/>
            <person name="Matos J."/>
            <person name="Miguel C.M."/>
            <person name="Oliveira M.M."/>
            <person name="Ricardo C.P."/>
            <person name="Goncalves S."/>
        </authorList>
    </citation>
    <scope>NUCLEOTIDE SEQUENCE [LARGE SCALE GENOMIC DNA]</scope>
    <source>
        <strain evidence="3">cv. HL8</strain>
    </source>
</reference>
<dbReference type="PANTHER" id="PTHR46995">
    <property type="entry name" value="OS09G0508200 PROTEIN"/>
    <property type="match status" value="1"/>
</dbReference>
<feature type="non-terminal residue" evidence="2">
    <location>
        <position position="213"/>
    </location>
</feature>
<dbReference type="EMBL" id="PKMF04000170">
    <property type="protein sequence ID" value="KAK7845416.1"/>
    <property type="molecule type" value="Genomic_DNA"/>
</dbReference>
<protein>
    <recommendedName>
        <fullName evidence="4">Pollen Ole e 1 allergen and extensin family protein</fullName>
    </recommendedName>
</protein>
<name>A0AAW0L3K2_QUESU</name>